<dbReference type="InterPro" id="IPR003004">
    <property type="entry name" value="GspF/PilC"/>
</dbReference>
<organism evidence="12 13">
    <name type="scientific">Paraburkholderia phytofirmans</name>
    <dbReference type="NCBI Taxonomy" id="261302"/>
    <lineage>
        <taxon>Bacteria</taxon>
        <taxon>Pseudomonadati</taxon>
        <taxon>Pseudomonadota</taxon>
        <taxon>Betaproteobacteria</taxon>
        <taxon>Burkholderiales</taxon>
        <taxon>Burkholderiaceae</taxon>
        <taxon>Paraburkholderia</taxon>
    </lineage>
</organism>
<comment type="subcellular location">
    <subcellularLocation>
        <location evidence="1 9">Cell inner membrane</location>
        <topology evidence="1 9">Multi-pass membrane protein</topology>
    </subcellularLocation>
</comment>
<dbReference type="RefSeq" id="WP_408263874.1">
    <property type="nucleotide sequence ID" value="NZ_JAQQCK010000018.1"/>
</dbReference>
<evidence type="ECO:0000313" key="12">
    <source>
        <dbReference type="EMBL" id="MFM0242762.1"/>
    </source>
</evidence>
<evidence type="ECO:0000259" key="11">
    <source>
        <dbReference type="Pfam" id="PF00482"/>
    </source>
</evidence>
<dbReference type="PANTHER" id="PTHR30012:SF7">
    <property type="entry name" value="PROTEIN TRANSPORT PROTEIN HOFC HOMOLOG"/>
    <property type="match status" value="1"/>
</dbReference>
<dbReference type="EMBL" id="JAQQDR010000016">
    <property type="protein sequence ID" value="MFM0242762.1"/>
    <property type="molecule type" value="Genomic_DNA"/>
</dbReference>
<accession>A0ABW9BQN4</accession>
<keyword evidence="3 9" id="KW-0813">Transport</keyword>
<reference evidence="12 13" key="1">
    <citation type="journal article" date="2024" name="Chem. Sci.">
        <title>Discovery of megapolipeptins by genome mining of a Burkholderiales bacteria collection.</title>
        <authorList>
            <person name="Paulo B.S."/>
            <person name="Recchia M.J.J."/>
            <person name="Lee S."/>
            <person name="Fergusson C.H."/>
            <person name="Romanowski S.B."/>
            <person name="Hernandez A."/>
            <person name="Krull N."/>
            <person name="Liu D.Y."/>
            <person name="Cavanagh H."/>
            <person name="Bos A."/>
            <person name="Gray C.A."/>
            <person name="Murphy B.T."/>
            <person name="Linington R.G."/>
            <person name="Eustaquio A.S."/>
        </authorList>
    </citation>
    <scope>NUCLEOTIDE SEQUENCE [LARGE SCALE GENOMIC DNA]</scope>
    <source>
        <strain evidence="12 13">RL17-351-BIE-A</strain>
    </source>
</reference>
<dbReference type="InterPro" id="IPR042094">
    <property type="entry name" value="T2SS_GspF_sf"/>
</dbReference>
<gene>
    <name evidence="12" type="ORF">PQR03_31945</name>
</gene>
<name>A0ABW9BQN4_9BURK</name>
<dbReference type="Pfam" id="PF00482">
    <property type="entry name" value="T2SSF"/>
    <property type="match status" value="2"/>
</dbReference>
<evidence type="ECO:0000256" key="1">
    <source>
        <dbReference type="ARBA" id="ARBA00004429"/>
    </source>
</evidence>
<keyword evidence="8 10" id="KW-0472">Membrane</keyword>
<keyword evidence="13" id="KW-1185">Reference proteome</keyword>
<feature type="transmembrane region" description="Helical" evidence="10">
    <location>
        <begin position="382"/>
        <end position="403"/>
    </location>
</feature>
<dbReference type="PROSITE" id="PS00874">
    <property type="entry name" value="T2SP_F"/>
    <property type="match status" value="1"/>
</dbReference>
<dbReference type="PANTHER" id="PTHR30012">
    <property type="entry name" value="GENERAL SECRETION PATHWAY PROTEIN"/>
    <property type="match status" value="1"/>
</dbReference>
<dbReference type="InterPro" id="IPR018076">
    <property type="entry name" value="T2SS_GspF_dom"/>
</dbReference>
<comment type="caution">
    <text evidence="12">The sequence shown here is derived from an EMBL/GenBank/DDBJ whole genome shotgun (WGS) entry which is preliminary data.</text>
</comment>
<feature type="transmembrane region" description="Helical" evidence="10">
    <location>
        <begin position="217"/>
        <end position="247"/>
    </location>
</feature>
<dbReference type="PRINTS" id="PR00812">
    <property type="entry name" value="BCTERIALGSPF"/>
</dbReference>
<evidence type="ECO:0000313" key="13">
    <source>
        <dbReference type="Proteomes" id="UP001629274"/>
    </source>
</evidence>
<feature type="domain" description="Type II secretion system protein GspF" evidence="11">
    <location>
        <begin position="279"/>
        <end position="401"/>
    </location>
</feature>
<evidence type="ECO:0000256" key="3">
    <source>
        <dbReference type="ARBA" id="ARBA00022448"/>
    </source>
</evidence>
<proteinExistence type="inferred from homology"/>
<dbReference type="InterPro" id="IPR001992">
    <property type="entry name" value="T2SS_GspF/T4SS_PilC_CS"/>
</dbReference>
<keyword evidence="7 10" id="KW-1133">Transmembrane helix</keyword>
<keyword evidence="4" id="KW-1003">Cell membrane</keyword>
<evidence type="ECO:0000256" key="5">
    <source>
        <dbReference type="ARBA" id="ARBA00022519"/>
    </source>
</evidence>
<evidence type="ECO:0000256" key="10">
    <source>
        <dbReference type="SAM" id="Phobius"/>
    </source>
</evidence>
<evidence type="ECO:0000256" key="2">
    <source>
        <dbReference type="ARBA" id="ARBA00005745"/>
    </source>
</evidence>
<feature type="domain" description="Type II secretion system protein GspF" evidence="11">
    <location>
        <begin position="73"/>
        <end position="198"/>
    </location>
</feature>
<evidence type="ECO:0000256" key="4">
    <source>
        <dbReference type="ARBA" id="ARBA00022475"/>
    </source>
</evidence>
<keyword evidence="6 9" id="KW-0812">Transmembrane</keyword>
<evidence type="ECO:0000256" key="7">
    <source>
        <dbReference type="ARBA" id="ARBA00022989"/>
    </source>
</evidence>
<keyword evidence="5" id="KW-0997">Cell inner membrane</keyword>
<feature type="transmembrane region" description="Helical" evidence="10">
    <location>
        <begin position="175"/>
        <end position="197"/>
    </location>
</feature>
<dbReference type="Gene3D" id="1.20.81.30">
    <property type="entry name" value="Type II secretion system (T2SS), domain F"/>
    <property type="match status" value="2"/>
</dbReference>
<evidence type="ECO:0000256" key="8">
    <source>
        <dbReference type="ARBA" id="ARBA00023136"/>
    </source>
</evidence>
<evidence type="ECO:0000256" key="6">
    <source>
        <dbReference type="ARBA" id="ARBA00022692"/>
    </source>
</evidence>
<comment type="similarity">
    <text evidence="2 9">Belongs to the GSP F family.</text>
</comment>
<protein>
    <submittedName>
        <fullName evidence="12">Type II secretion system F family protein</fullName>
    </submittedName>
</protein>
<dbReference type="Proteomes" id="UP001629274">
    <property type="component" value="Unassembled WGS sequence"/>
</dbReference>
<sequence>MNTATIQRPPSSDMRFKWRGVDADGVRKNGALIAPDAAVARSVLKRDNLFILELTAHGPAPRPTTRAGDITLFTRQLASLLRAGLPLAPALDLLAQAETSRRQGMARIVGALARDITGGLRFSAALQRHPAQFNALYCQLVEVGEAAGALAAVLARIADDRERAAAQRAKVRAALTYPVAILVLAMAITAALLVWVVPTFKQIFDGFGARLPAPTQFVLALSSVVARWSIPAFAMIFATGSAATFLLRRSEAARIRFARVSLTIPVAGPLLRTLCAARWSRALGTLLSAGTPLADAFDSLTHATSNAFFDRATVEIAARLRRGERLAAAMRAARCFPPEVVQPIAVAEESGALDTMLIDVASLADRQVDEKIGTLSSLCEPLVIVVLGALVGGLVIAMYLPIIQLGNVV</sequence>
<evidence type="ECO:0000256" key="9">
    <source>
        <dbReference type="RuleBase" id="RU003923"/>
    </source>
</evidence>